<keyword evidence="1" id="KW-0489">Methyltransferase</keyword>
<dbReference type="GO" id="GO:0032259">
    <property type="term" value="P:methylation"/>
    <property type="evidence" value="ECO:0007669"/>
    <property type="project" value="UniProtKB-KW"/>
</dbReference>
<sequence length="296" mass="34440">MRIILPNYEIWEQEPGEDGIYRQVERAGRVCYKSEDRATKDSARPFAQRMINNQHTAMLEHATVYLRAKQGELPFYATNRFSVVKSAQGHDYITTNLRVLAQNGKMDDLKYLSDYTPNHERRVTVHFTTQISITREYNRHRVNSIAEQSTRYCNYNKDKFGNEITINLPSWVKEMTNQDVKEEQGQEAFIQLCRDITEGLTDEWNEVDYWNFGNLAAEFSYLNLIKMGRTPQEARAVLPLDTNTELVHTAFVSDWLHFFDLRAKGTTGAPHPDAKALAWPLMEEFIRRGYIDAAKD</sequence>
<dbReference type="AlphaFoldDB" id="A0A9D2FYS8"/>
<name>A0A9D2FYS8_9BACT</name>
<proteinExistence type="predicted"/>
<dbReference type="Gene3D" id="3.30.1360.170">
    <property type="match status" value="1"/>
</dbReference>
<dbReference type="PANTHER" id="PTHR34934">
    <property type="entry name" value="FLAVIN-DEPENDENT THYMIDYLATE SYNTHASE"/>
    <property type="match status" value="1"/>
</dbReference>
<dbReference type="InterPro" id="IPR003669">
    <property type="entry name" value="Thymidylate_synthase_ThyX"/>
</dbReference>
<dbReference type="EC" id="2.1.1.148" evidence="1"/>
<protein>
    <submittedName>
        <fullName evidence="1">FAD-dependent thymidylate synthase</fullName>
        <ecNumber evidence="1">2.1.1.148</ecNumber>
    </submittedName>
</protein>
<reference evidence="1" key="1">
    <citation type="journal article" date="2021" name="PeerJ">
        <title>Extensive microbial diversity within the chicken gut microbiome revealed by metagenomics and culture.</title>
        <authorList>
            <person name="Gilroy R."/>
            <person name="Ravi A."/>
            <person name="Getino M."/>
            <person name="Pursley I."/>
            <person name="Horton D.L."/>
            <person name="Alikhan N.F."/>
            <person name="Baker D."/>
            <person name="Gharbi K."/>
            <person name="Hall N."/>
            <person name="Watson M."/>
            <person name="Adriaenssens E.M."/>
            <person name="Foster-Nyarko E."/>
            <person name="Jarju S."/>
            <person name="Secka A."/>
            <person name="Antonio M."/>
            <person name="Oren A."/>
            <person name="Chaudhuri R.R."/>
            <person name="La Ragione R."/>
            <person name="Hildebrand F."/>
            <person name="Pallen M.J."/>
        </authorList>
    </citation>
    <scope>NUCLEOTIDE SEQUENCE</scope>
    <source>
        <strain evidence="1">ChiHecec3B27-8219</strain>
    </source>
</reference>
<dbReference type="InterPro" id="IPR036098">
    <property type="entry name" value="Thymidylate_synthase_ThyX_sf"/>
</dbReference>
<dbReference type="PANTHER" id="PTHR34934:SF1">
    <property type="entry name" value="FLAVIN-DEPENDENT THYMIDYLATE SYNTHASE"/>
    <property type="match status" value="1"/>
</dbReference>
<dbReference type="GO" id="GO:0050797">
    <property type="term" value="F:thymidylate synthase (FAD) activity"/>
    <property type="evidence" value="ECO:0007669"/>
    <property type="project" value="UniProtKB-EC"/>
</dbReference>
<gene>
    <name evidence="1" type="ORF">H9966_04330</name>
</gene>
<evidence type="ECO:0000313" key="2">
    <source>
        <dbReference type="Proteomes" id="UP000824055"/>
    </source>
</evidence>
<dbReference type="Pfam" id="PF02511">
    <property type="entry name" value="Thy1"/>
    <property type="match status" value="1"/>
</dbReference>
<dbReference type="SUPFAM" id="SSF69796">
    <property type="entry name" value="Thymidylate synthase-complementing protein Thy1"/>
    <property type="match status" value="1"/>
</dbReference>
<dbReference type="EMBL" id="DXBE01000032">
    <property type="protein sequence ID" value="HIZ69102.1"/>
    <property type="molecule type" value="Genomic_DNA"/>
</dbReference>
<dbReference type="Proteomes" id="UP000824055">
    <property type="component" value="Unassembled WGS sequence"/>
</dbReference>
<dbReference type="GO" id="GO:0050660">
    <property type="term" value="F:flavin adenine dinucleotide binding"/>
    <property type="evidence" value="ECO:0007669"/>
    <property type="project" value="InterPro"/>
</dbReference>
<reference evidence="1" key="2">
    <citation type="submission" date="2021-04" db="EMBL/GenBank/DDBJ databases">
        <authorList>
            <person name="Gilroy R."/>
        </authorList>
    </citation>
    <scope>NUCLEOTIDE SEQUENCE</scope>
    <source>
        <strain evidence="1">ChiHecec3B27-8219</strain>
    </source>
</reference>
<accession>A0A9D2FYS8</accession>
<keyword evidence="1" id="KW-0808">Transferase</keyword>
<dbReference type="CDD" id="cd20175">
    <property type="entry name" value="ThyX"/>
    <property type="match status" value="1"/>
</dbReference>
<dbReference type="GO" id="GO:0070402">
    <property type="term" value="F:NADPH binding"/>
    <property type="evidence" value="ECO:0007669"/>
    <property type="project" value="TreeGrafter"/>
</dbReference>
<comment type="caution">
    <text evidence="1">The sequence shown here is derived from an EMBL/GenBank/DDBJ whole genome shotgun (WGS) entry which is preliminary data.</text>
</comment>
<evidence type="ECO:0000313" key="1">
    <source>
        <dbReference type="EMBL" id="HIZ69102.1"/>
    </source>
</evidence>
<dbReference type="GO" id="GO:0006231">
    <property type="term" value="P:dTMP biosynthetic process"/>
    <property type="evidence" value="ECO:0007669"/>
    <property type="project" value="InterPro"/>
</dbReference>
<dbReference type="GO" id="GO:0004799">
    <property type="term" value="F:thymidylate synthase activity"/>
    <property type="evidence" value="ECO:0007669"/>
    <property type="project" value="TreeGrafter"/>
</dbReference>
<organism evidence="1 2">
    <name type="scientific">Candidatus Prevotella avicola</name>
    <dbReference type="NCBI Taxonomy" id="2838738"/>
    <lineage>
        <taxon>Bacteria</taxon>
        <taxon>Pseudomonadati</taxon>
        <taxon>Bacteroidota</taxon>
        <taxon>Bacteroidia</taxon>
        <taxon>Bacteroidales</taxon>
        <taxon>Prevotellaceae</taxon>
        <taxon>Prevotella</taxon>
    </lineage>
</organism>
<dbReference type="PROSITE" id="PS51331">
    <property type="entry name" value="THYX"/>
    <property type="match status" value="1"/>
</dbReference>
<dbReference type="Gene3D" id="6.10.140.450">
    <property type="match status" value="1"/>
</dbReference>